<dbReference type="EC" id="6.3.1.2" evidence="6"/>
<dbReference type="SMART" id="SM01230">
    <property type="entry name" value="Gln-synt_C"/>
    <property type="match status" value="1"/>
</dbReference>
<dbReference type="InterPro" id="IPR008146">
    <property type="entry name" value="Gln_synth_cat_dom"/>
</dbReference>
<feature type="domain" description="GS catalytic" evidence="5">
    <location>
        <begin position="114"/>
        <end position="436"/>
    </location>
</feature>
<evidence type="ECO:0000256" key="3">
    <source>
        <dbReference type="PROSITE-ProRule" id="PRU01331"/>
    </source>
</evidence>
<evidence type="ECO:0000256" key="1">
    <source>
        <dbReference type="ARBA" id="ARBA00009897"/>
    </source>
</evidence>
<evidence type="ECO:0000256" key="2">
    <source>
        <dbReference type="ARBA" id="ARBA00022598"/>
    </source>
</evidence>
<name>A0ABT6L6N5_9MYCO</name>
<evidence type="ECO:0000259" key="5">
    <source>
        <dbReference type="PROSITE" id="PS51987"/>
    </source>
</evidence>
<organism evidence="6 7">
    <name type="scientific">Mycolicibacterium frederiksbergense</name>
    <dbReference type="NCBI Taxonomy" id="117567"/>
    <lineage>
        <taxon>Bacteria</taxon>
        <taxon>Bacillati</taxon>
        <taxon>Actinomycetota</taxon>
        <taxon>Actinomycetes</taxon>
        <taxon>Mycobacteriales</taxon>
        <taxon>Mycobacteriaceae</taxon>
        <taxon>Mycolicibacterium</taxon>
    </lineage>
</organism>
<dbReference type="Gene3D" id="3.10.20.70">
    <property type="entry name" value="Glutamine synthetase, N-terminal domain"/>
    <property type="match status" value="1"/>
</dbReference>
<dbReference type="Proteomes" id="UP001160130">
    <property type="component" value="Unassembled WGS sequence"/>
</dbReference>
<dbReference type="EMBL" id="JARXVE010000011">
    <property type="protein sequence ID" value="MDH6198606.1"/>
    <property type="molecule type" value="Genomic_DNA"/>
</dbReference>
<protein>
    <submittedName>
        <fullName evidence="6">Glutamine synthetase</fullName>
        <ecNumber evidence="6">6.3.1.2</ecNumber>
    </submittedName>
</protein>
<accession>A0ABT6L6N5</accession>
<evidence type="ECO:0000313" key="6">
    <source>
        <dbReference type="EMBL" id="MDH6198606.1"/>
    </source>
</evidence>
<proteinExistence type="inferred from homology"/>
<comment type="similarity">
    <text evidence="1 3 4">Belongs to the glutamine synthetase family.</text>
</comment>
<keyword evidence="2 6" id="KW-0436">Ligase</keyword>
<dbReference type="PROSITE" id="PS51987">
    <property type="entry name" value="GS_CATALYTIC"/>
    <property type="match status" value="1"/>
</dbReference>
<gene>
    <name evidence="6" type="ORF">M2272_005265</name>
</gene>
<dbReference type="InterPro" id="IPR036651">
    <property type="entry name" value="Gln_synt_N_sf"/>
</dbReference>
<comment type="caution">
    <text evidence="6">The sequence shown here is derived from an EMBL/GenBank/DDBJ whole genome shotgun (WGS) entry which is preliminary data.</text>
</comment>
<dbReference type="Pfam" id="PF00120">
    <property type="entry name" value="Gln-synt_C"/>
    <property type="match status" value="1"/>
</dbReference>
<dbReference type="SUPFAM" id="SSF55931">
    <property type="entry name" value="Glutamine synthetase/guanido kinase"/>
    <property type="match status" value="1"/>
</dbReference>
<evidence type="ECO:0000313" key="7">
    <source>
        <dbReference type="Proteomes" id="UP001160130"/>
    </source>
</evidence>
<evidence type="ECO:0000256" key="4">
    <source>
        <dbReference type="RuleBase" id="RU000384"/>
    </source>
</evidence>
<dbReference type="Gene3D" id="3.30.590.10">
    <property type="entry name" value="Glutamine synthetase/guanido kinase, catalytic domain"/>
    <property type="match status" value="1"/>
</dbReference>
<keyword evidence="7" id="KW-1185">Reference proteome</keyword>
<reference evidence="6 7" key="1">
    <citation type="submission" date="2023-04" db="EMBL/GenBank/DDBJ databases">
        <title>Forest soil microbial communities from Buena Vista Peninsula, Colon Province, Panama.</title>
        <authorList>
            <person name="Bouskill N."/>
        </authorList>
    </citation>
    <scope>NUCLEOTIDE SEQUENCE [LARGE SCALE GENOMIC DNA]</scope>
    <source>
        <strain evidence="6 7">AC80</strain>
    </source>
</reference>
<dbReference type="GO" id="GO:0004356">
    <property type="term" value="F:glutamine synthetase activity"/>
    <property type="evidence" value="ECO:0007669"/>
    <property type="project" value="UniProtKB-EC"/>
</dbReference>
<dbReference type="PANTHER" id="PTHR43785:SF12">
    <property type="entry name" value="TYPE-1 GLUTAMINE SYNTHETASE 2"/>
    <property type="match status" value="1"/>
</dbReference>
<dbReference type="InterPro" id="IPR014746">
    <property type="entry name" value="Gln_synth/guanido_kin_cat_dom"/>
</dbReference>
<dbReference type="RefSeq" id="WP_280835173.1">
    <property type="nucleotide sequence ID" value="NZ_JARXVE010000011.1"/>
</dbReference>
<sequence>MSNRPTREVFPLPEGVHTVALGFGDLNGILRGKRIPASHWESACRNGIAIIGAMFAMDMTCDVWETPFAGFDNGYPDIHIFPSAPPARCPWEDGVAICLGFTEGMDHRPVPVDPRTALVRQIERARDMGFELKAGTELEFYLLDATTLRPRQAGLQVYSLLRSAEMEHVLGPLRNGLIEIGIPVEQSNPEYAAGQVEVNLHFDEALVGADRVVVFRNVVKDIAQRHGYVATFMAKPFFEQSGSGFHTHHSLWRDGVNAFADQGRLNQTGLAYLAGLQLRMAEMSIVSTPTPNGYRRRQPGMFTPINNAWGYDNRTVGLRVLEGSDSAVRIEKRDGAADCNPYYLLACELAAGLDGIEQGMVPRFAPECGDACQSDAYDPLPQSMTQALELARSSTFLKEVMGAEGRDIFIQQGEREQMFVDRQVTPVEIERYLGNM</sequence>
<dbReference type="PANTHER" id="PTHR43785">
    <property type="entry name" value="GAMMA-GLUTAMYLPUTRESCINE SYNTHETASE"/>
    <property type="match status" value="1"/>
</dbReference>